<dbReference type="PROSITE" id="PS50987">
    <property type="entry name" value="HTH_ARSR_2"/>
    <property type="match status" value="1"/>
</dbReference>
<dbReference type="Gene3D" id="1.10.10.10">
    <property type="entry name" value="Winged helix-like DNA-binding domain superfamily/Winged helix DNA-binding domain"/>
    <property type="match status" value="1"/>
</dbReference>
<dbReference type="PRINTS" id="PR00778">
    <property type="entry name" value="HTHARSR"/>
</dbReference>
<organism evidence="5 6">
    <name type="scientific">Paenibacillus azoreducens</name>
    <dbReference type="NCBI Taxonomy" id="116718"/>
    <lineage>
        <taxon>Bacteria</taxon>
        <taxon>Bacillati</taxon>
        <taxon>Bacillota</taxon>
        <taxon>Bacilli</taxon>
        <taxon>Bacillales</taxon>
        <taxon>Paenibacillaceae</taxon>
        <taxon>Paenibacillus</taxon>
    </lineage>
</organism>
<dbReference type="InterPro" id="IPR036388">
    <property type="entry name" value="WH-like_DNA-bd_sf"/>
</dbReference>
<evidence type="ECO:0000256" key="1">
    <source>
        <dbReference type="ARBA" id="ARBA00023015"/>
    </source>
</evidence>
<name>A0A919YCY8_9BACL</name>
<dbReference type="SUPFAM" id="SSF46785">
    <property type="entry name" value="Winged helix' DNA-binding domain"/>
    <property type="match status" value="1"/>
</dbReference>
<dbReference type="GO" id="GO:0003677">
    <property type="term" value="F:DNA binding"/>
    <property type="evidence" value="ECO:0007669"/>
    <property type="project" value="UniProtKB-KW"/>
</dbReference>
<dbReference type="InterPro" id="IPR011991">
    <property type="entry name" value="ArsR-like_HTH"/>
</dbReference>
<reference evidence="5 6" key="1">
    <citation type="submission" date="2021-03" db="EMBL/GenBank/DDBJ databases">
        <title>Antimicrobial resistance genes in bacteria isolated from Japanese honey, and their potential for conferring macrolide and lincosamide resistance in the American foulbrood pathogen Paenibacillus larvae.</title>
        <authorList>
            <person name="Okamoto M."/>
            <person name="Kumagai M."/>
            <person name="Kanamori H."/>
            <person name="Takamatsu D."/>
        </authorList>
    </citation>
    <scope>NUCLEOTIDE SEQUENCE [LARGE SCALE GENOMIC DNA]</scope>
    <source>
        <strain evidence="5 6">J34TS1</strain>
    </source>
</reference>
<accession>A0A919YCY8</accession>
<proteinExistence type="predicted"/>
<feature type="domain" description="HTH arsR-type" evidence="4">
    <location>
        <begin position="1"/>
        <end position="94"/>
    </location>
</feature>
<dbReference type="NCBIfam" id="NF033788">
    <property type="entry name" value="HTH_metalloreg"/>
    <property type="match status" value="1"/>
</dbReference>
<dbReference type="PANTHER" id="PTHR43132:SF2">
    <property type="entry name" value="ARSENICAL RESISTANCE OPERON REPRESSOR ARSR-RELATED"/>
    <property type="match status" value="1"/>
</dbReference>
<dbReference type="RefSeq" id="WP_237100127.1">
    <property type="nucleotide sequence ID" value="NZ_AP025343.1"/>
</dbReference>
<dbReference type="SMART" id="SM00418">
    <property type="entry name" value="HTH_ARSR"/>
    <property type="match status" value="1"/>
</dbReference>
<dbReference type="InterPro" id="IPR036390">
    <property type="entry name" value="WH_DNA-bd_sf"/>
</dbReference>
<dbReference type="InterPro" id="IPR001845">
    <property type="entry name" value="HTH_ArsR_DNA-bd_dom"/>
</dbReference>
<protein>
    <submittedName>
        <fullName evidence="5">Transcriptional regulator</fullName>
    </submittedName>
</protein>
<comment type="caution">
    <text evidence="5">The sequence shown here is derived from an EMBL/GenBank/DDBJ whole genome shotgun (WGS) entry which is preliminary data.</text>
</comment>
<keyword evidence="1" id="KW-0805">Transcription regulation</keyword>
<evidence type="ECO:0000256" key="3">
    <source>
        <dbReference type="ARBA" id="ARBA00023163"/>
    </source>
</evidence>
<dbReference type="CDD" id="cd00090">
    <property type="entry name" value="HTH_ARSR"/>
    <property type="match status" value="1"/>
</dbReference>
<keyword evidence="6" id="KW-1185">Reference proteome</keyword>
<evidence type="ECO:0000256" key="2">
    <source>
        <dbReference type="ARBA" id="ARBA00023125"/>
    </source>
</evidence>
<dbReference type="Pfam" id="PF12840">
    <property type="entry name" value="HTH_20"/>
    <property type="match status" value="1"/>
</dbReference>
<dbReference type="AlphaFoldDB" id="A0A919YCY8"/>
<evidence type="ECO:0000259" key="4">
    <source>
        <dbReference type="PROSITE" id="PS50987"/>
    </source>
</evidence>
<dbReference type="InterPro" id="IPR051011">
    <property type="entry name" value="Metal_resp_trans_reg"/>
</dbReference>
<evidence type="ECO:0000313" key="6">
    <source>
        <dbReference type="Proteomes" id="UP000682811"/>
    </source>
</evidence>
<dbReference type="GO" id="GO:0003700">
    <property type="term" value="F:DNA-binding transcription factor activity"/>
    <property type="evidence" value="ECO:0007669"/>
    <property type="project" value="InterPro"/>
</dbReference>
<dbReference type="EMBL" id="BORT01000013">
    <property type="protein sequence ID" value="GIO48421.1"/>
    <property type="molecule type" value="Genomic_DNA"/>
</dbReference>
<sequence length="97" mass="10904">MDQYQKQAEWLKTLAHPVRLCIVKNLMAKGSCNVSDMQHCLQVQQSTLSMHLQKLRSAGILEGSRTGSEVIYTLKDTAATQIVEILLHEEQPSLPNQ</sequence>
<dbReference type="Proteomes" id="UP000682811">
    <property type="component" value="Unassembled WGS sequence"/>
</dbReference>
<keyword evidence="3" id="KW-0804">Transcription</keyword>
<keyword evidence="2" id="KW-0238">DNA-binding</keyword>
<evidence type="ECO:0000313" key="5">
    <source>
        <dbReference type="EMBL" id="GIO48421.1"/>
    </source>
</evidence>
<dbReference type="PANTHER" id="PTHR43132">
    <property type="entry name" value="ARSENICAL RESISTANCE OPERON REPRESSOR ARSR-RELATED"/>
    <property type="match status" value="1"/>
</dbReference>
<gene>
    <name evidence="5" type="ORF">J34TS1_31860</name>
</gene>